<dbReference type="Pfam" id="PF13492">
    <property type="entry name" value="GAF_3"/>
    <property type="match status" value="1"/>
</dbReference>
<dbReference type="InterPro" id="IPR003018">
    <property type="entry name" value="GAF"/>
</dbReference>
<dbReference type="EMBL" id="FXBM01000003">
    <property type="protein sequence ID" value="SMH48344.1"/>
    <property type="molecule type" value="Genomic_DNA"/>
</dbReference>
<dbReference type="SMART" id="SM00387">
    <property type="entry name" value="HATPase_c"/>
    <property type="match status" value="1"/>
</dbReference>
<accession>A0A1X7PAU3</accession>
<evidence type="ECO:0000256" key="3">
    <source>
        <dbReference type="ARBA" id="ARBA00023012"/>
    </source>
</evidence>
<dbReference type="GO" id="GO:0046983">
    <property type="term" value="F:protein dimerization activity"/>
    <property type="evidence" value="ECO:0007669"/>
    <property type="project" value="InterPro"/>
</dbReference>
<dbReference type="PANTHER" id="PTHR24421:SF56">
    <property type="entry name" value="OXYGEN SENSOR HISTIDINE KINASE RESPONSE REGULATOR DOST"/>
    <property type="match status" value="1"/>
</dbReference>
<dbReference type="Pfam" id="PF02518">
    <property type="entry name" value="HATPase_c"/>
    <property type="match status" value="1"/>
</dbReference>
<dbReference type="PANTHER" id="PTHR24421">
    <property type="entry name" value="NITRATE/NITRITE SENSOR PROTEIN NARX-RELATED"/>
    <property type="match status" value="1"/>
</dbReference>
<dbReference type="InterPro" id="IPR029016">
    <property type="entry name" value="GAF-like_dom_sf"/>
</dbReference>
<feature type="domain" description="GAF" evidence="4">
    <location>
        <begin position="40"/>
        <end position="186"/>
    </location>
</feature>
<dbReference type="Pfam" id="PF13185">
    <property type="entry name" value="GAF_2"/>
    <property type="match status" value="1"/>
</dbReference>
<evidence type="ECO:0000313" key="6">
    <source>
        <dbReference type="EMBL" id="SMH48344.1"/>
    </source>
</evidence>
<evidence type="ECO:0000313" key="7">
    <source>
        <dbReference type="Proteomes" id="UP000193711"/>
    </source>
</evidence>
<keyword evidence="7" id="KW-1185">Reference proteome</keyword>
<dbReference type="InterPro" id="IPR050482">
    <property type="entry name" value="Sensor_HK_TwoCompSys"/>
</dbReference>
<dbReference type="CDD" id="cd16917">
    <property type="entry name" value="HATPase_UhpB-NarQ-NarX-like"/>
    <property type="match status" value="1"/>
</dbReference>
<dbReference type="SUPFAM" id="SSF55781">
    <property type="entry name" value="GAF domain-like"/>
    <property type="match status" value="2"/>
</dbReference>
<name>A0A1X7PAU3_9MICO</name>
<evidence type="ECO:0000256" key="2">
    <source>
        <dbReference type="ARBA" id="ARBA00022777"/>
    </source>
</evidence>
<evidence type="ECO:0000259" key="5">
    <source>
        <dbReference type="SMART" id="SM00387"/>
    </source>
</evidence>
<evidence type="ECO:0000259" key="4">
    <source>
        <dbReference type="SMART" id="SM00065"/>
    </source>
</evidence>
<dbReference type="Proteomes" id="UP000193711">
    <property type="component" value="Unassembled WGS sequence"/>
</dbReference>
<evidence type="ECO:0000256" key="1">
    <source>
        <dbReference type="ARBA" id="ARBA00022679"/>
    </source>
</evidence>
<protein>
    <submittedName>
        <fullName evidence="6">GAF domain-containing protein</fullName>
    </submittedName>
</protein>
<keyword evidence="2" id="KW-0418">Kinase</keyword>
<dbReference type="Gene3D" id="3.30.450.40">
    <property type="match status" value="2"/>
</dbReference>
<dbReference type="Pfam" id="PF07730">
    <property type="entry name" value="HisKA_3"/>
    <property type="match status" value="1"/>
</dbReference>
<dbReference type="Gene3D" id="3.30.565.10">
    <property type="entry name" value="Histidine kinase-like ATPase, C-terminal domain"/>
    <property type="match status" value="1"/>
</dbReference>
<sequence>MPHLDPSLVPGLDGIPWADGTSGQLRALLRANRAVVEDIDLPAVLRRIVDAAVELVDARYGAIGVIGSDGSLDEFIHVGMDPERVEAIGHLPEGHGLLGAVISDPHPIRVADLGDDARAHGFPAAHPPMRSFLGVPIRVRDQVFGNLYLTDARAGAFTSNDEHLVIALAATAGVAIDNARLFAETRMRQRWAQAAAEMTAAILASDGDDVIGLVAARILDLADADLVGVVFPTEDPEQLRVGVARGDGAEEFRGRLLPARSSVSGSVFTGGQPRVLDHLSTSTSGGMPTSGGPVLAVPLIAASRSLGVLVVTRRTGRPVFTAADVEMVSDFASYISVAMELSSARADQQRMALLEDRGRIARDLHDHVIQELFATGLDLHQAAGALPPGRAAARIERAVESLDESISHIRTVIFALNANNDDAGTVRHRILDLANELASVLVRTPNISFAGAVDLLVVDELADDVVAVAREALTNIARHAEANIITLHLIAADGVIVLEVSDDGRGFTDDGRRSGLANLQQRARARGGTFTITSVPGDTRVRWSVPFPPQSASETP</sequence>
<feature type="domain" description="GAF" evidence="4">
    <location>
        <begin position="206"/>
        <end position="349"/>
    </location>
</feature>
<organism evidence="6 7">
    <name type="scientific">Rathayibacter oskolensis</name>
    <dbReference type="NCBI Taxonomy" id="1891671"/>
    <lineage>
        <taxon>Bacteria</taxon>
        <taxon>Bacillati</taxon>
        <taxon>Actinomycetota</taxon>
        <taxon>Actinomycetes</taxon>
        <taxon>Micrococcales</taxon>
        <taxon>Microbacteriaceae</taxon>
        <taxon>Rathayibacter</taxon>
    </lineage>
</organism>
<dbReference type="SMART" id="SM00065">
    <property type="entry name" value="GAF"/>
    <property type="match status" value="2"/>
</dbReference>
<dbReference type="AlphaFoldDB" id="A0A1X7PAU3"/>
<dbReference type="RefSeq" id="WP_165759643.1">
    <property type="nucleotide sequence ID" value="NZ_FXBM01000003.1"/>
</dbReference>
<dbReference type="STRING" id="1891671.SAMN06295885_3041"/>
<feature type="domain" description="Histidine kinase/HSP90-like ATPase" evidence="5">
    <location>
        <begin position="460"/>
        <end position="549"/>
    </location>
</feature>
<keyword evidence="3" id="KW-0902">Two-component regulatory system</keyword>
<dbReference type="InterPro" id="IPR036890">
    <property type="entry name" value="HATPase_C_sf"/>
</dbReference>
<dbReference type="InterPro" id="IPR011712">
    <property type="entry name" value="Sig_transdc_His_kin_sub3_dim/P"/>
</dbReference>
<dbReference type="InterPro" id="IPR003594">
    <property type="entry name" value="HATPase_dom"/>
</dbReference>
<keyword evidence="1" id="KW-0808">Transferase</keyword>
<reference evidence="7" key="1">
    <citation type="submission" date="2017-04" db="EMBL/GenBank/DDBJ databases">
        <authorList>
            <person name="Varghese N."/>
            <person name="Submissions S."/>
        </authorList>
    </citation>
    <scope>NUCLEOTIDE SEQUENCE [LARGE SCALE GENOMIC DNA]</scope>
    <source>
        <strain evidence="7">VKM Ac-2121</strain>
    </source>
</reference>
<proteinExistence type="predicted"/>
<gene>
    <name evidence="6" type="ORF">SAMN06295885_3041</name>
</gene>
<dbReference type="GO" id="GO:0016020">
    <property type="term" value="C:membrane"/>
    <property type="evidence" value="ECO:0007669"/>
    <property type="project" value="InterPro"/>
</dbReference>
<dbReference type="SUPFAM" id="SSF55874">
    <property type="entry name" value="ATPase domain of HSP90 chaperone/DNA topoisomerase II/histidine kinase"/>
    <property type="match status" value="1"/>
</dbReference>
<dbReference type="Gene3D" id="1.20.5.1930">
    <property type="match status" value="1"/>
</dbReference>
<dbReference type="GO" id="GO:0000155">
    <property type="term" value="F:phosphorelay sensor kinase activity"/>
    <property type="evidence" value="ECO:0007669"/>
    <property type="project" value="InterPro"/>
</dbReference>